<dbReference type="UniPathway" id="UPA00143"/>
<dbReference type="EC" id="2.3.2.31" evidence="4"/>
<evidence type="ECO:0000256" key="1">
    <source>
        <dbReference type="ARBA" id="ARBA00001798"/>
    </source>
</evidence>
<evidence type="ECO:0000256" key="5">
    <source>
        <dbReference type="ARBA" id="ARBA00022679"/>
    </source>
</evidence>
<dbReference type="Proteomes" id="UP000467841">
    <property type="component" value="Unassembled WGS sequence"/>
</dbReference>
<reference evidence="12" key="1">
    <citation type="submission" date="2020-01" db="EMBL/GenBank/DDBJ databases">
        <authorList>
            <person name="Mishra B."/>
        </authorList>
    </citation>
    <scope>NUCLEOTIDE SEQUENCE [LARGE SCALE GENOMIC DNA]</scope>
</reference>
<evidence type="ECO:0000256" key="6">
    <source>
        <dbReference type="ARBA" id="ARBA00022723"/>
    </source>
</evidence>
<evidence type="ECO:0000256" key="7">
    <source>
        <dbReference type="ARBA" id="ARBA00022737"/>
    </source>
</evidence>
<evidence type="ECO:0000256" key="4">
    <source>
        <dbReference type="ARBA" id="ARBA00012251"/>
    </source>
</evidence>
<accession>A0A6D2KAD2</accession>
<proteinExistence type="predicted"/>
<keyword evidence="7" id="KW-0677">Repeat</keyword>
<evidence type="ECO:0000256" key="10">
    <source>
        <dbReference type="ARBA" id="ARBA00022833"/>
    </source>
</evidence>
<comment type="caution">
    <text evidence="12">The sequence shown here is derived from an EMBL/GenBank/DDBJ whole genome shotgun (WGS) entry which is preliminary data.</text>
</comment>
<gene>
    <name evidence="12" type="ORF">MERR_LOCUS41146</name>
</gene>
<dbReference type="SUPFAM" id="SSF57850">
    <property type="entry name" value="RING/U-box"/>
    <property type="match status" value="1"/>
</dbReference>
<feature type="domain" description="RING-type" evidence="11">
    <location>
        <begin position="1"/>
        <end position="112"/>
    </location>
</feature>
<evidence type="ECO:0000256" key="2">
    <source>
        <dbReference type="ARBA" id="ARBA00001947"/>
    </source>
</evidence>
<dbReference type="AlphaFoldDB" id="A0A6D2KAD2"/>
<dbReference type="Pfam" id="PF01485">
    <property type="entry name" value="IBR"/>
    <property type="match status" value="1"/>
</dbReference>
<evidence type="ECO:0000259" key="11">
    <source>
        <dbReference type="PROSITE" id="PS51873"/>
    </source>
</evidence>
<evidence type="ECO:0000256" key="9">
    <source>
        <dbReference type="ARBA" id="ARBA00022786"/>
    </source>
</evidence>
<dbReference type="InterPro" id="IPR031127">
    <property type="entry name" value="E3_UB_ligase_RBR"/>
</dbReference>
<dbReference type="Gene3D" id="1.20.120.1750">
    <property type="match status" value="1"/>
</dbReference>
<name>A0A6D2KAD2_9BRAS</name>
<organism evidence="12 13">
    <name type="scientific">Microthlaspi erraticum</name>
    <dbReference type="NCBI Taxonomy" id="1685480"/>
    <lineage>
        <taxon>Eukaryota</taxon>
        <taxon>Viridiplantae</taxon>
        <taxon>Streptophyta</taxon>
        <taxon>Embryophyta</taxon>
        <taxon>Tracheophyta</taxon>
        <taxon>Spermatophyta</taxon>
        <taxon>Magnoliopsida</taxon>
        <taxon>eudicotyledons</taxon>
        <taxon>Gunneridae</taxon>
        <taxon>Pentapetalae</taxon>
        <taxon>rosids</taxon>
        <taxon>malvids</taxon>
        <taxon>Brassicales</taxon>
        <taxon>Brassicaceae</taxon>
        <taxon>Coluteocarpeae</taxon>
        <taxon>Microthlaspi</taxon>
    </lineage>
</organism>
<dbReference type="Gene3D" id="2.20.25.20">
    <property type="match status" value="1"/>
</dbReference>
<dbReference type="PROSITE" id="PS51873">
    <property type="entry name" value="TRIAD"/>
    <property type="match status" value="1"/>
</dbReference>
<evidence type="ECO:0000313" key="13">
    <source>
        <dbReference type="Proteomes" id="UP000467841"/>
    </source>
</evidence>
<dbReference type="GO" id="GO:0008270">
    <property type="term" value="F:zinc ion binding"/>
    <property type="evidence" value="ECO:0007669"/>
    <property type="project" value="UniProtKB-KW"/>
</dbReference>
<evidence type="ECO:0000256" key="3">
    <source>
        <dbReference type="ARBA" id="ARBA00004906"/>
    </source>
</evidence>
<dbReference type="PANTHER" id="PTHR11685">
    <property type="entry name" value="RBR FAMILY RING FINGER AND IBR DOMAIN-CONTAINING"/>
    <property type="match status" value="1"/>
</dbReference>
<keyword evidence="9" id="KW-0833">Ubl conjugation pathway</keyword>
<comment type="cofactor">
    <cofactor evidence="2">
        <name>Zn(2+)</name>
        <dbReference type="ChEBI" id="CHEBI:29105"/>
    </cofactor>
</comment>
<dbReference type="InterPro" id="IPR002867">
    <property type="entry name" value="IBR_dom"/>
</dbReference>
<dbReference type="InterPro" id="IPR044066">
    <property type="entry name" value="TRIAD_supradom"/>
</dbReference>
<comment type="catalytic activity">
    <reaction evidence="1">
        <text>[E2 ubiquitin-conjugating enzyme]-S-ubiquitinyl-L-cysteine + [acceptor protein]-L-lysine = [E2 ubiquitin-conjugating enzyme]-L-cysteine + [acceptor protein]-N(6)-ubiquitinyl-L-lysine.</text>
        <dbReference type="EC" id="2.3.2.31"/>
    </reaction>
</comment>
<keyword evidence="13" id="KW-1185">Reference proteome</keyword>
<protein>
    <recommendedName>
        <fullName evidence="4">RBR-type E3 ubiquitin transferase</fullName>
        <ecNumber evidence="4">2.3.2.31</ecNumber>
    </recommendedName>
</protein>
<keyword evidence="5" id="KW-0808">Transferase</keyword>
<keyword evidence="8" id="KW-0863">Zinc-finger</keyword>
<comment type="pathway">
    <text evidence="3">Protein modification; protein ubiquitination.</text>
</comment>
<keyword evidence="10" id="KW-0862">Zinc</keyword>
<dbReference type="EMBL" id="CACVBM020001551">
    <property type="protein sequence ID" value="CAA7053910.1"/>
    <property type="molecule type" value="Genomic_DNA"/>
</dbReference>
<sequence length="112" mass="13299">MNARRRWRFQFLDRVYCPKSSCSFLMSDRDQVMSDKSEARKSLECGLNFCRKCHVLWHYKKICEEFKKSELYRKSGDALLESLVKKEAWKKCPLCATVVQQNGGCKRITCRF</sequence>
<keyword evidence="6" id="KW-0479">Metal-binding</keyword>
<evidence type="ECO:0000313" key="12">
    <source>
        <dbReference type="EMBL" id="CAA7053910.1"/>
    </source>
</evidence>
<dbReference type="OrthoDB" id="1431934at2759"/>
<evidence type="ECO:0000256" key="8">
    <source>
        <dbReference type="ARBA" id="ARBA00022771"/>
    </source>
</evidence>
<dbReference type="GO" id="GO:0016567">
    <property type="term" value="P:protein ubiquitination"/>
    <property type="evidence" value="ECO:0007669"/>
    <property type="project" value="UniProtKB-UniPathway"/>
</dbReference>
<dbReference type="GO" id="GO:0061630">
    <property type="term" value="F:ubiquitin protein ligase activity"/>
    <property type="evidence" value="ECO:0007669"/>
    <property type="project" value="UniProtKB-EC"/>
</dbReference>